<organism evidence="5 6">
    <name type="scientific">Novosphingobium beihaiensis</name>
    <dbReference type="NCBI Taxonomy" id="2930389"/>
    <lineage>
        <taxon>Bacteria</taxon>
        <taxon>Pseudomonadati</taxon>
        <taxon>Pseudomonadota</taxon>
        <taxon>Alphaproteobacteria</taxon>
        <taxon>Sphingomonadales</taxon>
        <taxon>Sphingomonadaceae</taxon>
        <taxon>Novosphingobium</taxon>
    </lineage>
</organism>
<dbReference type="InterPro" id="IPR020845">
    <property type="entry name" value="AMP-binding_CS"/>
</dbReference>
<sequence length="526" mass="56838">MPGHHPSCHARTAPDALALVVADTGETLTYRQLDEGSNRVAQLLRALGLKPGDRIAVMLRNSPEFAMVYWGATRCGCFVTLLSTHLKPAEASYIVGDAGAKVLILSASIGETPRALASDRASLAPGVSRVYYAGDPVGEGGLAGAEPLAEALAAMPAKPVADEISGFHMIYSSGTTGRPKGIVLPFTPGPIDEFNVLEGVMPIYRELDPLVSLNAGPLYHGAPLSCMVTAQRLGGLFVTQRKFDAEGVLAAIEKYKVGVAQFVPTMFVRMLALPDEVRARYDLSSLRMAVHAAAPCPVEIKRRMIAWWGPIIFEYYGSTEGVGATAITSQEWLERPGSVGKSSLGPIHICGEDGRELPPGESGVVYFEAPGGRSINYLNDAEKSRKATHPEHDTWFAVGDIGRLDEDGYLYLTDRKDFMIISGGVNIYPQAIEDCLIVHPQVLDVAVLGIADPEYGEKVKAVVQPKDWADAGPVLEQALKDWCRERISPVTAPREYEFVRELPRLPSGKLAKHELRKLYGNPVAVV</sequence>
<evidence type="ECO:0000259" key="3">
    <source>
        <dbReference type="Pfam" id="PF00501"/>
    </source>
</evidence>
<dbReference type="Pfam" id="PF00501">
    <property type="entry name" value="AMP-binding"/>
    <property type="match status" value="1"/>
</dbReference>
<reference evidence="5 6" key="1">
    <citation type="submission" date="2022-04" db="EMBL/GenBank/DDBJ databases">
        <title>Identification of a novel bacterium isolated from mangrove sediments.</title>
        <authorList>
            <person name="Pan X."/>
        </authorList>
    </citation>
    <scope>NUCLEOTIDE SEQUENCE [LARGE SCALE GENOMIC DNA]</scope>
    <source>
        <strain evidence="5 6">B2638</strain>
    </source>
</reference>
<dbReference type="EMBL" id="JALHLG010000013">
    <property type="protein sequence ID" value="MCJ2187310.1"/>
    <property type="molecule type" value="Genomic_DNA"/>
</dbReference>
<evidence type="ECO:0000259" key="4">
    <source>
        <dbReference type="Pfam" id="PF13193"/>
    </source>
</evidence>
<dbReference type="Gene3D" id="3.30.300.30">
    <property type="match status" value="1"/>
</dbReference>
<dbReference type="PROSITE" id="PS00455">
    <property type="entry name" value="AMP_BINDING"/>
    <property type="match status" value="1"/>
</dbReference>
<feature type="domain" description="AMP-dependent synthetase/ligase" evidence="3">
    <location>
        <begin position="10"/>
        <end position="370"/>
    </location>
</feature>
<dbReference type="Gene3D" id="3.40.50.12780">
    <property type="entry name" value="N-terminal domain of ligase-like"/>
    <property type="match status" value="1"/>
</dbReference>
<dbReference type="PANTHER" id="PTHR43201:SF5">
    <property type="entry name" value="MEDIUM-CHAIN ACYL-COA LIGASE ACSF2, MITOCHONDRIAL"/>
    <property type="match status" value="1"/>
</dbReference>
<evidence type="ECO:0000256" key="2">
    <source>
        <dbReference type="ARBA" id="ARBA00022598"/>
    </source>
</evidence>
<comment type="caution">
    <text evidence="5">The sequence shown here is derived from an EMBL/GenBank/DDBJ whole genome shotgun (WGS) entry which is preliminary data.</text>
</comment>
<dbReference type="InterPro" id="IPR000873">
    <property type="entry name" value="AMP-dep_synth/lig_dom"/>
</dbReference>
<dbReference type="InterPro" id="IPR025110">
    <property type="entry name" value="AMP-bd_C"/>
</dbReference>
<dbReference type="SUPFAM" id="SSF56801">
    <property type="entry name" value="Acetyl-CoA synthetase-like"/>
    <property type="match status" value="1"/>
</dbReference>
<dbReference type="RefSeq" id="WP_243920842.1">
    <property type="nucleotide sequence ID" value="NZ_JALHLG010000013.1"/>
</dbReference>
<comment type="similarity">
    <text evidence="1">Belongs to the ATP-dependent AMP-binding enzyme family.</text>
</comment>
<keyword evidence="2" id="KW-0436">Ligase</keyword>
<evidence type="ECO:0000256" key="1">
    <source>
        <dbReference type="ARBA" id="ARBA00006432"/>
    </source>
</evidence>
<feature type="domain" description="AMP-binding enzyme C-terminal" evidence="4">
    <location>
        <begin position="432"/>
        <end position="509"/>
    </location>
</feature>
<dbReference type="InterPro" id="IPR045851">
    <property type="entry name" value="AMP-bd_C_sf"/>
</dbReference>
<name>A0ABT0BQH3_9SPHN</name>
<accession>A0ABT0BQH3</accession>
<dbReference type="PANTHER" id="PTHR43201">
    <property type="entry name" value="ACYL-COA SYNTHETASE"/>
    <property type="match status" value="1"/>
</dbReference>
<evidence type="ECO:0000313" key="6">
    <source>
        <dbReference type="Proteomes" id="UP001202281"/>
    </source>
</evidence>
<protein>
    <submittedName>
        <fullName evidence="5">AMP-binding protein</fullName>
    </submittedName>
</protein>
<proteinExistence type="inferred from homology"/>
<evidence type="ECO:0000313" key="5">
    <source>
        <dbReference type="EMBL" id="MCJ2187310.1"/>
    </source>
</evidence>
<dbReference type="Pfam" id="PF13193">
    <property type="entry name" value="AMP-binding_C"/>
    <property type="match status" value="1"/>
</dbReference>
<dbReference type="InterPro" id="IPR042099">
    <property type="entry name" value="ANL_N_sf"/>
</dbReference>
<gene>
    <name evidence="5" type="ORF">MTR66_10865</name>
</gene>
<dbReference type="Proteomes" id="UP001202281">
    <property type="component" value="Unassembled WGS sequence"/>
</dbReference>
<keyword evidence="6" id="KW-1185">Reference proteome</keyword>